<evidence type="ECO:0000313" key="2">
    <source>
        <dbReference type="Proteomes" id="UP000805649"/>
    </source>
</evidence>
<keyword evidence="2" id="KW-1185">Reference proteome</keyword>
<dbReference type="Proteomes" id="UP000805649">
    <property type="component" value="Unassembled WGS sequence"/>
</dbReference>
<proteinExistence type="predicted"/>
<protein>
    <submittedName>
        <fullName evidence="1">Mg2+ transporter</fullName>
    </submittedName>
</protein>
<evidence type="ECO:0000313" key="1">
    <source>
        <dbReference type="EMBL" id="KAL0935327.1"/>
    </source>
</evidence>
<organism evidence="1 2">
    <name type="scientific">Colletotrichum truncatum</name>
    <name type="common">Anthracnose fungus</name>
    <name type="synonym">Colletotrichum capsici</name>
    <dbReference type="NCBI Taxonomy" id="5467"/>
    <lineage>
        <taxon>Eukaryota</taxon>
        <taxon>Fungi</taxon>
        <taxon>Dikarya</taxon>
        <taxon>Ascomycota</taxon>
        <taxon>Pezizomycotina</taxon>
        <taxon>Sordariomycetes</taxon>
        <taxon>Hypocreomycetidae</taxon>
        <taxon>Glomerellales</taxon>
        <taxon>Glomerellaceae</taxon>
        <taxon>Colletotrichum</taxon>
        <taxon>Colletotrichum truncatum species complex</taxon>
    </lineage>
</organism>
<accession>A0ACC3YW16</accession>
<reference evidence="1 2" key="1">
    <citation type="journal article" date="2020" name="Phytopathology">
        <title>Genome Sequence Resources of Colletotrichum truncatum, C. plurivorum, C. musicola, and C. sojae: Four Species Pathogenic to Soybean (Glycine max).</title>
        <authorList>
            <person name="Rogerio F."/>
            <person name="Boufleur T.R."/>
            <person name="Ciampi-Guillardi M."/>
            <person name="Sukno S.A."/>
            <person name="Thon M.R."/>
            <person name="Massola Junior N.S."/>
            <person name="Baroncelli R."/>
        </authorList>
    </citation>
    <scope>NUCLEOTIDE SEQUENCE [LARGE SCALE GENOMIC DNA]</scope>
    <source>
        <strain evidence="1 2">CMES1059</strain>
    </source>
</reference>
<dbReference type="EMBL" id="VUJX02000006">
    <property type="protein sequence ID" value="KAL0935327.1"/>
    <property type="molecule type" value="Genomic_DNA"/>
</dbReference>
<name>A0ACC3YW16_COLTU</name>
<sequence>MKELLEVSRSIMSAFVPHDGCSDHDFIVRFWGSLDKICRQINWASAHHEQRRTSTYSIRNFDHLGDSRADPDSDWRPALSWSDCPECNEHRVYTSSTTALGHLHLVHFFCTYNKTNERPFNDPCYVWLLQKTSGDVRRQYVSNAAREFVNDLWDFDRTIQGLHALVARPSNLTKAASIPRPLLPNNLKLAFSAILAIYIVHARRLSLENEACLFNPITKQQWLEGDRTRRNVKLAEERQAITRNRVEELLQLARQGILGLEHTESAQINLNDWANPRSKSVGLEFLALAVMSGLQNRPVLPDPVTNVEEIYKMYMNNIRLQASRRPNRRLFLQMNALQEELNAVRSVVACQRDLLDKYLWLLSPDSFRASNIKRSRPFENERIFATRQLRSLRARDAKLALLKDMAGTFREQFKQTIEVLEEDHGKAIRVFTIVTLFFLPMSFISSFFDQDAAVEVKTVGRIVDPGTGFRETILAMVQNL</sequence>
<gene>
    <name evidence="1" type="ORF">CTRU02_209918</name>
</gene>
<comment type="caution">
    <text evidence="1">The sequence shown here is derived from an EMBL/GenBank/DDBJ whole genome shotgun (WGS) entry which is preliminary data.</text>
</comment>